<protein>
    <submittedName>
        <fullName evidence="1">Uncharacterized protein</fullName>
    </submittedName>
</protein>
<evidence type="ECO:0000313" key="1">
    <source>
        <dbReference type="EMBL" id="JAH57257.1"/>
    </source>
</evidence>
<dbReference type="EMBL" id="GBXM01051320">
    <property type="protein sequence ID" value="JAH57257.1"/>
    <property type="molecule type" value="Transcribed_RNA"/>
</dbReference>
<reference evidence="1" key="1">
    <citation type="submission" date="2014-11" db="EMBL/GenBank/DDBJ databases">
        <authorList>
            <person name="Amaro Gonzalez C."/>
        </authorList>
    </citation>
    <scope>NUCLEOTIDE SEQUENCE</scope>
</reference>
<name>A0A0E9TUY6_ANGAN</name>
<accession>A0A0E9TUY6</accession>
<proteinExistence type="predicted"/>
<reference evidence="1" key="2">
    <citation type="journal article" date="2015" name="Fish Shellfish Immunol.">
        <title>Early steps in the European eel (Anguilla anguilla)-Vibrio vulnificus interaction in the gills: Role of the RtxA13 toxin.</title>
        <authorList>
            <person name="Callol A."/>
            <person name="Pajuelo D."/>
            <person name="Ebbesson L."/>
            <person name="Teles M."/>
            <person name="MacKenzie S."/>
            <person name="Amaro C."/>
        </authorList>
    </citation>
    <scope>NUCLEOTIDE SEQUENCE</scope>
</reference>
<sequence length="11" mass="1209">MMAMTRLGQGN</sequence>
<organism evidence="1">
    <name type="scientific">Anguilla anguilla</name>
    <name type="common">European freshwater eel</name>
    <name type="synonym">Muraena anguilla</name>
    <dbReference type="NCBI Taxonomy" id="7936"/>
    <lineage>
        <taxon>Eukaryota</taxon>
        <taxon>Metazoa</taxon>
        <taxon>Chordata</taxon>
        <taxon>Craniata</taxon>
        <taxon>Vertebrata</taxon>
        <taxon>Euteleostomi</taxon>
        <taxon>Actinopterygii</taxon>
        <taxon>Neopterygii</taxon>
        <taxon>Teleostei</taxon>
        <taxon>Anguilliformes</taxon>
        <taxon>Anguillidae</taxon>
        <taxon>Anguilla</taxon>
    </lineage>
</organism>